<evidence type="ECO:0000313" key="1">
    <source>
        <dbReference type="EMBL" id="CAH1780729.1"/>
    </source>
</evidence>
<organism evidence="1 2">
    <name type="scientific">Owenia fusiformis</name>
    <name type="common">Polychaete worm</name>
    <dbReference type="NCBI Taxonomy" id="6347"/>
    <lineage>
        <taxon>Eukaryota</taxon>
        <taxon>Metazoa</taxon>
        <taxon>Spiralia</taxon>
        <taxon>Lophotrochozoa</taxon>
        <taxon>Annelida</taxon>
        <taxon>Polychaeta</taxon>
        <taxon>Sedentaria</taxon>
        <taxon>Canalipalpata</taxon>
        <taxon>Sabellida</taxon>
        <taxon>Oweniida</taxon>
        <taxon>Oweniidae</taxon>
        <taxon>Owenia</taxon>
    </lineage>
</organism>
<evidence type="ECO:0000313" key="2">
    <source>
        <dbReference type="Proteomes" id="UP000749559"/>
    </source>
</evidence>
<comment type="caution">
    <text evidence="1">The sequence shown here is derived from an EMBL/GenBank/DDBJ whole genome shotgun (WGS) entry which is preliminary data.</text>
</comment>
<dbReference type="Proteomes" id="UP000749559">
    <property type="component" value="Unassembled WGS sequence"/>
</dbReference>
<dbReference type="EMBL" id="CAIIXF020000004">
    <property type="protein sequence ID" value="CAH1780729.1"/>
    <property type="molecule type" value="Genomic_DNA"/>
</dbReference>
<dbReference type="Gene3D" id="2.60.40.780">
    <property type="entry name" value="von Hippel-Lindau disease tumour suppressor, beta domain"/>
    <property type="match status" value="1"/>
</dbReference>
<dbReference type="OrthoDB" id="413400at2759"/>
<dbReference type="Pfam" id="PF01847">
    <property type="entry name" value="VHL"/>
    <property type="match status" value="1"/>
</dbReference>
<protein>
    <submittedName>
        <fullName evidence="1">Uncharacterized protein</fullName>
    </submittedName>
</protein>
<dbReference type="SUPFAM" id="SSF49468">
    <property type="entry name" value="VHL"/>
    <property type="match status" value="1"/>
</dbReference>
<proteinExistence type="predicted"/>
<sequence length="190" mass="20353">MDEDGLVPSGMKFMKTQDGYYMDALDGTTTPGRQCTGKLKVLIMVAALMVLVLMGVSVLIGMAIGGFFKDSTTGQPLADTTAVVSNCTSATEFQNEDNCSGPGDTRSTDGGLDVTTVFKDTLPRTVLLMWIDYNGTADPSKGWQLAPGGSLRLKTNTVHPFVAKIDGTDEWVRIGGQCKYYPQAEHVDIA</sequence>
<gene>
    <name evidence="1" type="ORF">OFUS_LOCUS7382</name>
</gene>
<dbReference type="InterPro" id="IPR024053">
    <property type="entry name" value="VHL_beta_dom"/>
</dbReference>
<name>A0A8J1U9K7_OWEFU</name>
<keyword evidence="2" id="KW-1185">Reference proteome</keyword>
<dbReference type="AlphaFoldDB" id="A0A8J1U9K7"/>
<dbReference type="InterPro" id="IPR037140">
    <property type="entry name" value="VHL_beta_dom_sf"/>
</dbReference>
<dbReference type="InterPro" id="IPR036208">
    <property type="entry name" value="VHL_sf"/>
</dbReference>
<accession>A0A8J1U9K7</accession>
<reference evidence="1" key="1">
    <citation type="submission" date="2022-03" db="EMBL/GenBank/DDBJ databases">
        <authorList>
            <person name="Martin C."/>
        </authorList>
    </citation>
    <scope>NUCLEOTIDE SEQUENCE</scope>
</reference>